<evidence type="ECO:0000256" key="1">
    <source>
        <dbReference type="ARBA" id="ARBA00010925"/>
    </source>
</evidence>
<dbReference type="AlphaFoldDB" id="A0A9W6YST4"/>
<name>A0A9W6YST4_AMBMO</name>
<protein>
    <submittedName>
        <fullName evidence="3">Unnamed protein product</fullName>
    </submittedName>
</protein>
<proteinExistence type="inferred from homology"/>
<dbReference type="Pfam" id="PF10300">
    <property type="entry name" value="Iml2-TPR_39"/>
    <property type="match status" value="1"/>
</dbReference>
<dbReference type="Proteomes" id="UP001165063">
    <property type="component" value="Unassembled WGS sequence"/>
</dbReference>
<dbReference type="InterPro" id="IPR019412">
    <property type="entry name" value="IML2/TPR_39"/>
</dbReference>
<dbReference type="SUPFAM" id="SSF48452">
    <property type="entry name" value="TPR-like"/>
    <property type="match status" value="1"/>
</dbReference>
<gene>
    <name evidence="3" type="ORF">Amon01_000421600</name>
</gene>
<dbReference type="GO" id="GO:0005741">
    <property type="term" value="C:mitochondrial outer membrane"/>
    <property type="evidence" value="ECO:0007669"/>
    <property type="project" value="TreeGrafter"/>
</dbReference>
<comment type="similarity">
    <text evidence="1">Belongs to the IML2 family.</text>
</comment>
<dbReference type="GO" id="GO:0005634">
    <property type="term" value="C:nucleus"/>
    <property type="evidence" value="ECO:0007669"/>
    <property type="project" value="TreeGrafter"/>
</dbReference>
<evidence type="ECO:0000313" key="4">
    <source>
        <dbReference type="Proteomes" id="UP001165063"/>
    </source>
</evidence>
<dbReference type="PANTHER" id="PTHR31859:SF1">
    <property type="entry name" value="TETRATRICOPEPTIDE REPEAT PROTEIN 39C"/>
    <property type="match status" value="1"/>
</dbReference>
<dbReference type="EMBL" id="BSXU01001972">
    <property type="protein sequence ID" value="GMG32970.1"/>
    <property type="molecule type" value="Genomic_DNA"/>
</dbReference>
<comment type="caution">
    <text evidence="3">The sequence shown here is derived from an EMBL/GenBank/DDBJ whole genome shotgun (WGS) entry which is preliminary data.</text>
</comment>
<organism evidence="3 4">
    <name type="scientific">Ambrosiozyma monospora</name>
    <name type="common">Yeast</name>
    <name type="synonym">Endomycopsis monosporus</name>
    <dbReference type="NCBI Taxonomy" id="43982"/>
    <lineage>
        <taxon>Eukaryota</taxon>
        <taxon>Fungi</taxon>
        <taxon>Dikarya</taxon>
        <taxon>Ascomycota</taxon>
        <taxon>Saccharomycotina</taxon>
        <taxon>Pichiomycetes</taxon>
        <taxon>Pichiales</taxon>
        <taxon>Pichiaceae</taxon>
        <taxon>Ambrosiozyma</taxon>
    </lineage>
</organism>
<keyword evidence="4" id="KW-1185">Reference proteome</keyword>
<dbReference type="InterPro" id="IPR011990">
    <property type="entry name" value="TPR-like_helical_dom_sf"/>
</dbReference>
<dbReference type="PANTHER" id="PTHR31859">
    <property type="entry name" value="TETRATRICOPEPTIDE REPEAT PROTEIN 39 FAMILY MEMBER"/>
    <property type="match status" value="1"/>
</dbReference>
<evidence type="ECO:0000313" key="3">
    <source>
        <dbReference type="EMBL" id="GMG32970.1"/>
    </source>
</evidence>
<sequence>MLRALGLSSGPSLDEKQKTSKVLEEAIQIENAFKAMDFVLDDRADEGFELLKDRDAVPISQLAYGVIQFLEATLGFEAQAMKKAHETLSLAENQNYKAKTYAERNKLKTSFVYPVGTEFAVAYAEANLLNALLMLMSESVVEGAKALLKLRRAYHTLDQISQSMEKQNGIANGLHNLSLVDGSTTSLASSATTATSASVSTNGVGGAGGAASGTGVGKFVSVPIPLTEQAKKDAKVIKNLEKLYKLRKSRIDGEHIGNPPISDNLRQNLGFKDKDAATTVNGDSTTVDEAHSDSQGYRVEPSTLDGSTIDEYIHSGVKLCFGILQVVLSLIPSGIGKVLSIVGFKGSRERGLKMVWEAAKERNIHGGIALLALLVFYDGPFQFTDVDFDIPSTLEMKNPELMSNAVSPSSPTTPTPKELSGEKMALERVATIGTSAAEPTLLHPGAKLVATLLHARALFPNSNLWLLQEGRMLASRGRLEEAVELMDSAKRSQMKQVDALLWFDRCMILVFMHNYERAAKDFIELCNINTYSHALYNWFAGACYLEAYRMCVVGLESEGVNQHKKDWYKAQADKYLHKAPTLIGKKKFFSKIPPFEKFIERKYNEIVRVSTASGVPFLDAVGTSLAHELAYFWNGYNRMSEKDLELTLKLLGYSASKVKDPEFDLVDPETKKPYAKVSETEEQAMIRYTLQALSLRRLGQIEKGMDLIQTKVIDLIMDPTQPGKMRKLDENPWLYPTALYERALFSWKCHGVDGLDESMMWLKRSAEFNPDDYELSARVSMKTKAAIDRLDDLSF</sequence>
<accession>A0A9W6YST4</accession>
<feature type="region of interest" description="Disordered" evidence="2">
    <location>
        <begin position="402"/>
        <end position="421"/>
    </location>
</feature>
<dbReference type="GO" id="GO:0005829">
    <property type="term" value="C:cytosol"/>
    <property type="evidence" value="ECO:0007669"/>
    <property type="project" value="TreeGrafter"/>
</dbReference>
<feature type="region of interest" description="Disordered" evidence="2">
    <location>
        <begin position="278"/>
        <end position="299"/>
    </location>
</feature>
<feature type="compositionally biased region" description="Low complexity" evidence="2">
    <location>
        <begin position="407"/>
        <end position="416"/>
    </location>
</feature>
<dbReference type="Gene3D" id="1.25.40.10">
    <property type="entry name" value="Tetratricopeptide repeat domain"/>
    <property type="match status" value="1"/>
</dbReference>
<reference evidence="3" key="1">
    <citation type="submission" date="2023-04" db="EMBL/GenBank/DDBJ databases">
        <title>Ambrosiozyma monospora NBRC 1965.</title>
        <authorList>
            <person name="Ichikawa N."/>
            <person name="Sato H."/>
            <person name="Tonouchi N."/>
        </authorList>
    </citation>
    <scope>NUCLEOTIDE SEQUENCE</scope>
    <source>
        <strain evidence="3">NBRC 1965</strain>
    </source>
</reference>
<evidence type="ECO:0000256" key="2">
    <source>
        <dbReference type="SAM" id="MobiDB-lite"/>
    </source>
</evidence>
<dbReference type="OrthoDB" id="2154985at2759"/>
<feature type="compositionally biased region" description="Polar residues" evidence="2">
    <location>
        <begin position="278"/>
        <end position="287"/>
    </location>
</feature>